<keyword evidence="3" id="KW-0378">Hydrolase</keyword>
<evidence type="ECO:0000256" key="4">
    <source>
        <dbReference type="ARBA" id="ARBA00022825"/>
    </source>
</evidence>
<sequence>MDYPQIAQRVFHTPLMAAPAKAAAFVAGLGPRLFGGPVTIEGAEATKEARSRPVASVLDERLEDEIRAGRRSPFRSIDGVAVIPITGSLIHRGSYIGESFSGNQTYEGISAQLTAAAESPMVRGVALEIDSFGGEVAGCFELADEIRALSAQKPVWAFISAHAFSAAYAIASQADRIIIPRSGGAGSIGVICMHADQSERLEANGVRVTVISAGAHKGDGNPYEPLPEAVREDLQRECEDLRQLFAETVAEGRGDRLTLEAALATEARTFIGAQAVEAGLADEVDNPRAAFERFVAQINGRPAPAPSTASKQGAETMTDKTATTPAPAAPTASAPAQPAPEASTPEQPTPAPTATVPEAPAAPTPAGPSASDERSRISAILNHPEAKGREDLAKSFAFESDMSAEDAAKHLAAAPKQGAGQSLSAVMQAEDTDLDAPAATGPETATAADLARARHAN</sequence>
<evidence type="ECO:0000256" key="3">
    <source>
        <dbReference type="ARBA" id="ARBA00022801"/>
    </source>
</evidence>
<evidence type="ECO:0000313" key="8">
    <source>
        <dbReference type="Proteomes" id="UP000006230"/>
    </source>
</evidence>
<comment type="caution">
    <text evidence="7">The sequence shown here is derived from an EMBL/GenBank/DDBJ whole genome shotgun (WGS) entry which is preliminary data.</text>
</comment>
<dbReference type="InterPro" id="IPR002142">
    <property type="entry name" value="Peptidase_S49"/>
</dbReference>
<gene>
    <name evidence="7" type="ORF">R2601_23960</name>
</gene>
<dbReference type="RefSeq" id="WP_007800175.1">
    <property type="nucleotide sequence ID" value="NZ_DS022276.1"/>
</dbReference>
<dbReference type="Gene3D" id="6.20.330.10">
    <property type="match status" value="1"/>
</dbReference>
<dbReference type="CDD" id="cd07022">
    <property type="entry name" value="S49_Sppa_36K_type"/>
    <property type="match status" value="1"/>
</dbReference>
<dbReference type="MEROPS" id="S49.003"/>
<evidence type="ECO:0000256" key="2">
    <source>
        <dbReference type="ARBA" id="ARBA00022670"/>
    </source>
</evidence>
<dbReference type="InterPro" id="IPR033855">
    <property type="entry name" value="Protein_C"/>
</dbReference>
<feature type="compositionally biased region" description="Low complexity" evidence="5">
    <location>
        <begin position="321"/>
        <end position="359"/>
    </location>
</feature>
<dbReference type="SUPFAM" id="SSF52096">
    <property type="entry name" value="ClpP/crotonase"/>
    <property type="match status" value="1"/>
</dbReference>
<keyword evidence="2 7" id="KW-0645">Protease</keyword>
<dbReference type="GO" id="GO:0008236">
    <property type="term" value="F:serine-type peptidase activity"/>
    <property type="evidence" value="ECO:0007669"/>
    <property type="project" value="UniProtKB-KW"/>
</dbReference>
<feature type="region of interest" description="Disordered" evidence="5">
    <location>
        <begin position="297"/>
        <end position="374"/>
    </location>
</feature>
<organism evidence="7 8">
    <name type="scientific">Salipiger bermudensis (strain DSM 26914 / JCM 13377 / KCTC 12554 / HTCC2601)</name>
    <name type="common">Pelagibaca bermudensis</name>
    <dbReference type="NCBI Taxonomy" id="314265"/>
    <lineage>
        <taxon>Bacteria</taxon>
        <taxon>Pseudomonadati</taxon>
        <taxon>Pseudomonadota</taxon>
        <taxon>Alphaproteobacteria</taxon>
        <taxon>Rhodobacterales</taxon>
        <taxon>Roseobacteraceae</taxon>
        <taxon>Salipiger</taxon>
    </lineage>
</organism>
<comment type="similarity">
    <text evidence="1">Belongs to the peptidase S49 family.</text>
</comment>
<dbReference type="eggNOG" id="COG0616">
    <property type="taxonomic scope" value="Bacteria"/>
</dbReference>
<evidence type="ECO:0000313" key="7">
    <source>
        <dbReference type="EMBL" id="EAU43929.1"/>
    </source>
</evidence>
<dbReference type="GO" id="GO:0006508">
    <property type="term" value="P:proteolysis"/>
    <property type="evidence" value="ECO:0007669"/>
    <property type="project" value="UniProtKB-KW"/>
</dbReference>
<dbReference type="Proteomes" id="UP000006230">
    <property type="component" value="Unassembled WGS sequence"/>
</dbReference>
<feature type="region of interest" description="Disordered" evidence="5">
    <location>
        <begin position="411"/>
        <end position="457"/>
    </location>
</feature>
<dbReference type="EMBL" id="AATQ01000061">
    <property type="protein sequence ID" value="EAU43929.1"/>
    <property type="molecule type" value="Genomic_DNA"/>
</dbReference>
<reference evidence="7 8" key="1">
    <citation type="journal article" date="2010" name="J. Bacteriol.">
        <title>Genome sequences of Pelagibaca bermudensis HTCC2601T and Maritimibacter alkaliphilus HTCC2654T, the type strains of two marine Roseobacter genera.</title>
        <authorList>
            <person name="Thrash J.C."/>
            <person name="Cho J.C."/>
            <person name="Ferriera S."/>
            <person name="Johnson J."/>
            <person name="Vergin K.L."/>
            <person name="Giovannoni S.J."/>
        </authorList>
    </citation>
    <scope>NUCLEOTIDE SEQUENCE [LARGE SCALE GENOMIC DNA]</scope>
    <source>
        <strain evidence="8">DSM 26914 / JCM 13377 / KCTC 12554 / HTCC2601</strain>
    </source>
</reference>
<dbReference type="PANTHER" id="PTHR33209">
    <property type="entry name" value="PROTEASE 4"/>
    <property type="match status" value="1"/>
</dbReference>
<evidence type="ECO:0000256" key="1">
    <source>
        <dbReference type="ARBA" id="ARBA00008683"/>
    </source>
</evidence>
<accession>Q0FI87</accession>
<feature type="compositionally biased region" description="Low complexity" evidence="5">
    <location>
        <begin position="436"/>
        <end position="450"/>
    </location>
</feature>
<proteinExistence type="inferred from homology"/>
<keyword evidence="4" id="KW-0720">Serine protease</keyword>
<dbReference type="Pfam" id="PF01343">
    <property type="entry name" value="Peptidase_S49"/>
    <property type="match status" value="1"/>
</dbReference>
<dbReference type="STRING" id="314265.R2601_23960"/>
<dbReference type="HOGENOM" id="CLU_046540_4_0_5"/>
<feature type="domain" description="Peptidase S49" evidence="6">
    <location>
        <begin position="148"/>
        <end position="293"/>
    </location>
</feature>
<protein>
    <submittedName>
        <fullName evidence="7">Periplasmic serine protease</fullName>
    </submittedName>
</protein>
<dbReference type="PANTHER" id="PTHR33209:SF1">
    <property type="entry name" value="PEPTIDASE S49 DOMAIN-CONTAINING PROTEIN"/>
    <property type="match status" value="1"/>
</dbReference>
<dbReference type="InterPro" id="IPR029045">
    <property type="entry name" value="ClpP/crotonase-like_dom_sf"/>
</dbReference>
<dbReference type="AlphaFoldDB" id="Q0FI87"/>
<name>Q0FI87_SALBH</name>
<dbReference type="OrthoDB" id="266140at2"/>
<evidence type="ECO:0000256" key="5">
    <source>
        <dbReference type="SAM" id="MobiDB-lite"/>
    </source>
</evidence>
<keyword evidence="8" id="KW-1185">Reference proteome</keyword>
<dbReference type="Gene3D" id="3.90.226.10">
    <property type="entry name" value="2-enoyl-CoA Hydratase, Chain A, domain 1"/>
    <property type="match status" value="1"/>
</dbReference>
<evidence type="ECO:0000259" key="6">
    <source>
        <dbReference type="Pfam" id="PF01343"/>
    </source>
</evidence>